<dbReference type="InterPro" id="IPR029058">
    <property type="entry name" value="AB_hydrolase_fold"/>
</dbReference>
<dbReference type="InterPro" id="IPR000801">
    <property type="entry name" value="Esterase-like"/>
</dbReference>
<dbReference type="Proteomes" id="UP000276526">
    <property type="component" value="Unassembled WGS sequence"/>
</dbReference>
<dbReference type="RefSeq" id="WP_125173373.1">
    <property type="nucleotide sequence ID" value="NZ_JAUKFU010000040.1"/>
</dbReference>
<feature type="region of interest" description="Disordered" evidence="1">
    <location>
        <begin position="45"/>
        <end position="81"/>
    </location>
</feature>
<organism evidence="2 3">
    <name type="scientific">Corynebacterium bovis</name>
    <dbReference type="NCBI Taxonomy" id="36808"/>
    <lineage>
        <taxon>Bacteria</taxon>
        <taxon>Bacillati</taxon>
        <taxon>Actinomycetota</taxon>
        <taxon>Actinomycetes</taxon>
        <taxon>Mycobacteriales</taxon>
        <taxon>Corynebacteriaceae</taxon>
        <taxon>Corynebacterium</taxon>
    </lineage>
</organism>
<sequence>MRPAAFLPRTRRSRTTRRVGAAVLALPLTAALVVPSVSVAGAQTLPGSSGSSGTPGSSRGSGPGSGTNYLDPGNVPQRSPQKVEKQVLKGLPAGVSVDRVEWISDRWVNVYINSRAMPAGPVKVQILLARDWYSQPSKTFPSVWALDGLRARDDESGWTIATNIAQFYADKNVNVVLPVGGASSFYSDWQKPDNGKDYKWETFLTEELPAVLREGWRTTDKRAIVGLSMGGTAAVNLAERHPDMFSFVGSFSGYLDTTSFGMPQAINYATHDGGGYDAEAMWGPYGSQDWIDHDPKLGIEALRGKTVYVSAGNGNAGRYDTQGVIPGLPANMAAFGLEVMSRLTTQTFVARALTAGVRPITMYRPSGTHDWPYWQFEMTQAWPYIADSLGLPESDRGATCVPGGAIGEGLRTRAEAGQQLGTCTSGEYDGPRGGKIQDFRGGRAFWTPQTGAHYTWGRIGARYGELGGPESWLGYPTSEEIPLVEGGRLVTFEHGNIYWTPQTGAQAVKPDMLEAWGRTGWEKGPLGYPTDQEQDNAGGAVQQFSNGVVTRDPKGATQYVQGLIAKKYVEAGGPGGGLGWPLSGERDVRGGKMSEFENGYIYWSPTTGAHIIRRGPIFDAWGREGWETSRYGFPTEDQKAADGGGQVVFQHGTISVVGGRVRM</sequence>
<dbReference type="Gene3D" id="3.40.50.1820">
    <property type="entry name" value="alpha/beta hydrolase"/>
    <property type="match status" value="1"/>
</dbReference>
<protein>
    <recommendedName>
        <fullName evidence="4">Esterase</fullName>
    </recommendedName>
</protein>
<accession>A0A426PYH3</accession>
<dbReference type="InterPro" id="IPR013207">
    <property type="entry name" value="LGFP"/>
</dbReference>
<feature type="compositionally biased region" description="Low complexity" evidence="1">
    <location>
        <begin position="46"/>
        <end position="58"/>
    </location>
</feature>
<evidence type="ECO:0000313" key="2">
    <source>
        <dbReference type="EMBL" id="RRO86701.1"/>
    </source>
</evidence>
<dbReference type="SUPFAM" id="SSF53474">
    <property type="entry name" value="alpha/beta-Hydrolases"/>
    <property type="match status" value="1"/>
</dbReference>
<dbReference type="Pfam" id="PF00756">
    <property type="entry name" value="Esterase"/>
    <property type="match status" value="1"/>
</dbReference>
<dbReference type="PANTHER" id="PTHR48098">
    <property type="entry name" value="ENTEROCHELIN ESTERASE-RELATED"/>
    <property type="match status" value="1"/>
</dbReference>
<dbReference type="PANTHER" id="PTHR48098:SF1">
    <property type="entry name" value="DIACYLGLYCEROL ACYLTRANSFERASE_MYCOLYLTRANSFERASE AG85A"/>
    <property type="match status" value="1"/>
</dbReference>
<dbReference type="InterPro" id="IPR050583">
    <property type="entry name" value="Mycobacterial_A85_antigen"/>
</dbReference>
<gene>
    <name evidence="2" type="ORF">CXF48_05310</name>
</gene>
<proteinExistence type="predicted"/>
<evidence type="ECO:0000313" key="3">
    <source>
        <dbReference type="Proteomes" id="UP000276526"/>
    </source>
</evidence>
<evidence type="ECO:0000256" key="1">
    <source>
        <dbReference type="SAM" id="MobiDB-lite"/>
    </source>
</evidence>
<evidence type="ECO:0008006" key="4">
    <source>
        <dbReference type="Google" id="ProtNLM"/>
    </source>
</evidence>
<dbReference type="AlphaFoldDB" id="A0A426PYH3"/>
<dbReference type="EMBL" id="PQNK01000007">
    <property type="protein sequence ID" value="RRO86701.1"/>
    <property type="molecule type" value="Genomic_DNA"/>
</dbReference>
<dbReference type="GO" id="GO:0016747">
    <property type="term" value="F:acyltransferase activity, transferring groups other than amino-acyl groups"/>
    <property type="evidence" value="ECO:0007669"/>
    <property type="project" value="TreeGrafter"/>
</dbReference>
<dbReference type="Pfam" id="PF08310">
    <property type="entry name" value="LGFP"/>
    <property type="match status" value="4"/>
</dbReference>
<comment type="caution">
    <text evidence="2">The sequence shown here is derived from an EMBL/GenBank/DDBJ whole genome shotgun (WGS) entry which is preliminary data.</text>
</comment>
<name>A0A426PYH3_9CORY</name>
<reference evidence="2 3" key="1">
    <citation type="submission" date="2018-01" db="EMBL/GenBank/DDBJ databases">
        <title>Twenty Corynebacterium bovis Genomes.</title>
        <authorList>
            <person name="Gulvik C.A."/>
        </authorList>
    </citation>
    <scope>NUCLEOTIDE SEQUENCE [LARGE SCALE GENOMIC DNA]</scope>
    <source>
        <strain evidence="2 3">F6900</strain>
    </source>
</reference>